<dbReference type="InterPro" id="IPR001119">
    <property type="entry name" value="SLH_dom"/>
</dbReference>
<dbReference type="NCBIfam" id="TIGR02543">
    <property type="entry name" value="List_Bact_rpt"/>
    <property type="match status" value="4"/>
</dbReference>
<comment type="subcellular location">
    <subcellularLocation>
        <location evidence="1">Cell envelope</location>
    </subcellularLocation>
</comment>
<accession>A0A2S5CZN9</accession>
<feature type="domain" description="SLH" evidence="3">
    <location>
        <begin position="717"/>
        <end position="772"/>
    </location>
</feature>
<dbReference type="Pfam" id="PF09479">
    <property type="entry name" value="Flg_new"/>
    <property type="match status" value="5"/>
</dbReference>
<proteinExistence type="predicted"/>
<dbReference type="InterPro" id="IPR013378">
    <property type="entry name" value="InlB-like_B-rpt"/>
</dbReference>
<dbReference type="RefSeq" id="WP_103976488.1">
    <property type="nucleotide sequence ID" value="NZ_PGLV01000001.1"/>
</dbReference>
<keyword evidence="2" id="KW-0732">Signal</keyword>
<dbReference type="AlphaFoldDB" id="A0A2S5CZN9"/>
<dbReference type="InterPro" id="IPR032675">
    <property type="entry name" value="LRR_dom_sf"/>
</dbReference>
<dbReference type="Pfam" id="PF00395">
    <property type="entry name" value="SLH"/>
    <property type="match status" value="3"/>
</dbReference>
<dbReference type="Gene3D" id="3.80.10.10">
    <property type="entry name" value="Ribonuclease Inhibitor"/>
    <property type="match status" value="1"/>
</dbReference>
<name>A0A2S5CZN9_LYSSH</name>
<evidence type="ECO:0000256" key="1">
    <source>
        <dbReference type="ARBA" id="ARBA00004196"/>
    </source>
</evidence>
<comment type="caution">
    <text evidence="4">The sequence shown here is derived from an EMBL/GenBank/DDBJ whole genome shotgun (WGS) entry which is preliminary data.</text>
</comment>
<dbReference type="EMBL" id="PGLV01000001">
    <property type="protein sequence ID" value="POZ56275.1"/>
    <property type="molecule type" value="Genomic_DNA"/>
</dbReference>
<evidence type="ECO:0000313" key="5">
    <source>
        <dbReference type="Proteomes" id="UP000237319"/>
    </source>
</evidence>
<reference evidence="4 5" key="1">
    <citation type="submission" date="2017-11" db="EMBL/GenBank/DDBJ databases">
        <title>Genome sequence of Lysinibacillus sphaericus, a lignin-degrading bacteria isolated from municipal solid waste soil.</title>
        <authorList>
            <person name="Persinoti G.F."/>
            <person name="Paixao D.A."/>
            <person name="Bugg T.D."/>
            <person name="Squina F.M."/>
        </authorList>
    </citation>
    <scope>NUCLEOTIDE SEQUENCE [LARGE SCALE GENOMIC DNA]</scope>
    <source>
        <strain evidence="4 5">A1</strain>
    </source>
</reference>
<dbReference type="GO" id="GO:0030313">
    <property type="term" value="C:cell envelope"/>
    <property type="evidence" value="ECO:0007669"/>
    <property type="project" value="UniProtKB-SubCell"/>
</dbReference>
<dbReference type="InterPro" id="IPR042229">
    <property type="entry name" value="Listeria/Bacterioides_rpt_sf"/>
</dbReference>
<feature type="domain" description="SLH" evidence="3">
    <location>
        <begin position="599"/>
        <end position="662"/>
    </location>
</feature>
<dbReference type="PROSITE" id="PS51272">
    <property type="entry name" value="SLH"/>
    <property type="match status" value="3"/>
</dbReference>
<keyword evidence="5" id="KW-1185">Reference proteome</keyword>
<feature type="domain" description="SLH" evidence="3">
    <location>
        <begin position="663"/>
        <end position="716"/>
    </location>
</feature>
<gene>
    <name evidence="4" type="primary">inlA_1</name>
    <name evidence="4" type="ORF">LYSIN_01058</name>
</gene>
<sequence>MRKKFLIVVPVTLFLFALLFNENKVFANFTEDGFIYNDNLTGIVPEMYYPGGVTIYGDNNPSRKDLVIPDTLGGKPVTNIWYETFNHKQLTSLKLSNNIKLIGYNAFDNNLLTSVVFPNQLEWIGDFAFANNKLSSITIPDTVKRIGQGAFVNNDLQTITILSRNTIVLPNAIPKQTKILGTIPSKAKEYADQNGNPFEYLGFTITYDGNGHTSGSVAADYIDKTTQSFTVKKQESLKKDGYIFTGWNTERDGSGTDYHVDEVKTMTGDLTLYAMWLPQQHVTFNTDGGSIIPPQFVNDQTLVMEPPAPTKQGHTFEGWYKEAALTNKWDFMNDVVSSPITLYAKWKVVQHEVTFNTGGGNAMPSQLVDDNTVLLGPSVPTKQGYIFAGWYKEAALINQWDLTNDVVTSATTLFAKWKVVQYEVTFNTNGGSGIASQMVDINMKINEPTIPTKQGYSFGGWYKEATLTNRWDFKKDTITGKTTLFAKWFVNSSSDSSSHNSSSNSSPQNITVYFDTNGGSVLDNLSVAYDTKIATLPIPKKEGYTFGGWYKEAALINQWDLTKERVTKETKLYAKWIANIAPELTPELSPEQTTPEPDLPKVSFHDIADHWAKEMIEEIASQGIITGYPDGSFRPNEFIQRQHVALLFYRAFEFEQTRHAITFSDVNANHPYYEAIMTLQQAGIVDGSQGKFNPNALMTRAQLAKVVTLALKIELGGTSTFHDVPPTHWSYAYIAALAELEIVLGDNGKFKPDEPVTRAQFVAILYRALNLQ</sequence>
<evidence type="ECO:0000259" key="3">
    <source>
        <dbReference type="PROSITE" id="PS51272"/>
    </source>
</evidence>
<organism evidence="4 5">
    <name type="scientific">Lysinibacillus sphaericus</name>
    <name type="common">Bacillus sphaericus</name>
    <dbReference type="NCBI Taxonomy" id="1421"/>
    <lineage>
        <taxon>Bacteria</taxon>
        <taxon>Bacillati</taxon>
        <taxon>Bacillota</taxon>
        <taxon>Bacilli</taxon>
        <taxon>Bacillales</taxon>
        <taxon>Bacillaceae</taxon>
        <taxon>Lysinibacillus</taxon>
    </lineage>
</organism>
<protein>
    <submittedName>
        <fullName evidence="4">Internalin-A</fullName>
    </submittedName>
</protein>
<evidence type="ECO:0000256" key="2">
    <source>
        <dbReference type="ARBA" id="ARBA00022729"/>
    </source>
</evidence>
<dbReference type="Gene3D" id="2.60.40.4270">
    <property type="entry name" value="Listeria-Bacteroides repeat domain"/>
    <property type="match status" value="5"/>
</dbReference>
<dbReference type="InterPro" id="IPR051465">
    <property type="entry name" value="Cell_Envelope_Struct_Comp"/>
</dbReference>
<dbReference type="PANTHER" id="PTHR43308">
    <property type="entry name" value="OUTER MEMBRANE PROTEIN ALPHA-RELATED"/>
    <property type="match status" value="1"/>
</dbReference>
<dbReference type="InterPro" id="IPR026906">
    <property type="entry name" value="LRR_5"/>
</dbReference>
<dbReference type="Proteomes" id="UP000237319">
    <property type="component" value="Unassembled WGS sequence"/>
</dbReference>
<evidence type="ECO:0000313" key="4">
    <source>
        <dbReference type="EMBL" id="POZ56275.1"/>
    </source>
</evidence>
<dbReference type="Pfam" id="PF13306">
    <property type="entry name" value="LRR_5"/>
    <property type="match status" value="1"/>
</dbReference>